<dbReference type="InterPro" id="IPR017871">
    <property type="entry name" value="ABC_transporter-like_CS"/>
</dbReference>
<dbReference type="CDD" id="cd03215">
    <property type="entry name" value="ABC_Carb_Monos_II"/>
    <property type="match status" value="1"/>
</dbReference>
<sequence length="529" mass="55974">MSTARAERLPSSDPAAVRCRIGARGISRSFGPVRANVDVTLTVRPGTVHAVVGENGAGKSTLMRMLYGLDQPDAGSVIVDDEEILLSSPRAAIERRIGLVQQELAIIPELSLLENLVLGQEPGAFGRIDWKAAQKRAEELSRSVGVAIDWSASAARTSIAIQQQVEILRLVYRGADVLILDEPTAVLAPVQADELLGLLSSLRDAGRTVIFISHKLDEVLSIADHITVLRSGRTITELEPGEIDRAGLAAFIVGDSEMPNRPTTRGNPGTVVLHADAISAVDDRGVTRLDGVAFEARAGEILGIAAVAGNGQEELAEVLIGIRASSSGELSLDGQGIGRMSVRARRRAGLAYVSADRKQEGLALGLSLADNSIASPALKELARAGWLRPSAVAARVDAVLGRAAVRFGSASDPASSLSGGNQQRVVLGRETIGKPRVLIASQPTRGVDVKGIGYIHELLRRARDEGAAVVLFSEELDELRELSDRILVLHRGRVAGVLDGESSRAEIGELMLGHTSHASHDRPVEGEDA</sequence>
<dbReference type="CDD" id="cd03216">
    <property type="entry name" value="ABC_Carb_Monos_I"/>
    <property type="match status" value="1"/>
</dbReference>
<keyword evidence="3" id="KW-0547">Nucleotide-binding</keyword>
<dbReference type="PROSITE" id="PS50893">
    <property type="entry name" value="ABC_TRANSPORTER_2"/>
    <property type="match status" value="2"/>
</dbReference>
<gene>
    <name evidence="6" type="ORF">E6C64_02330</name>
</gene>
<dbReference type="OrthoDB" id="39350at2"/>
<keyword evidence="7" id="KW-1185">Reference proteome</keyword>
<evidence type="ECO:0000256" key="4">
    <source>
        <dbReference type="ARBA" id="ARBA00022840"/>
    </source>
</evidence>
<dbReference type="InterPro" id="IPR003593">
    <property type="entry name" value="AAA+_ATPase"/>
</dbReference>
<dbReference type="InterPro" id="IPR003439">
    <property type="entry name" value="ABC_transporter-like_ATP-bd"/>
</dbReference>
<dbReference type="PANTHER" id="PTHR43790:SF9">
    <property type="entry name" value="GALACTOFURANOSE TRANSPORTER ATP-BINDING PROTEIN YTFR"/>
    <property type="match status" value="1"/>
</dbReference>
<dbReference type="PANTHER" id="PTHR43790">
    <property type="entry name" value="CARBOHYDRATE TRANSPORT ATP-BINDING PROTEIN MG119-RELATED"/>
    <property type="match status" value="1"/>
</dbReference>
<accession>A0A4S4FSD7</accession>
<feature type="domain" description="ABC transporter" evidence="5">
    <location>
        <begin position="21"/>
        <end position="256"/>
    </location>
</feature>
<dbReference type="SUPFAM" id="SSF52540">
    <property type="entry name" value="P-loop containing nucleoside triphosphate hydrolases"/>
    <property type="match status" value="2"/>
</dbReference>
<dbReference type="GO" id="GO:0005524">
    <property type="term" value="F:ATP binding"/>
    <property type="evidence" value="ECO:0007669"/>
    <property type="project" value="UniProtKB-KW"/>
</dbReference>
<dbReference type="InterPro" id="IPR027417">
    <property type="entry name" value="P-loop_NTPase"/>
</dbReference>
<evidence type="ECO:0000256" key="2">
    <source>
        <dbReference type="ARBA" id="ARBA00022737"/>
    </source>
</evidence>
<dbReference type="SMART" id="SM00382">
    <property type="entry name" value="AAA"/>
    <property type="match status" value="1"/>
</dbReference>
<dbReference type="AlphaFoldDB" id="A0A4S4FSD7"/>
<dbReference type="EMBL" id="SSSM01000001">
    <property type="protein sequence ID" value="THG33211.1"/>
    <property type="molecule type" value="Genomic_DNA"/>
</dbReference>
<evidence type="ECO:0000313" key="7">
    <source>
        <dbReference type="Proteomes" id="UP000309133"/>
    </source>
</evidence>
<reference evidence="6 7" key="1">
    <citation type="submission" date="2019-04" db="EMBL/GenBank/DDBJ databases">
        <authorList>
            <person name="Jiang L."/>
        </authorList>
    </citation>
    <scope>NUCLEOTIDE SEQUENCE [LARGE SCALE GENOMIC DNA]</scope>
    <source>
        <strain evidence="6 7">YIM 131853</strain>
    </source>
</reference>
<name>A0A4S4FSD7_9MICO</name>
<feature type="domain" description="ABC transporter" evidence="5">
    <location>
        <begin position="273"/>
        <end position="516"/>
    </location>
</feature>
<evidence type="ECO:0000256" key="1">
    <source>
        <dbReference type="ARBA" id="ARBA00022448"/>
    </source>
</evidence>
<organism evidence="6 7">
    <name type="scientific">Naasia lichenicola</name>
    <dbReference type="NCBI Taxonomy" id="2565933"/>
    <lineage>
        <taxon>Bacteria</taxon>
        <taxon>Bacillati</taxon>
        <taxon>Actinomycetota</taxon>
        <taxon>Actinomycetes</taxon>
        <taxon>Micrococcales</taxon>
        <taxon>Microbacteriaceae</taxon>
        <taxon>Naasia</taxon>
    </lineage>
</organism>
<keyword evidence="2" id="KW-0677">Repeat</keyword>
<evidence type="ECO:0000313" key="6">
    <source>
        <dbReference type="EMBL" id="THG33211.1"/>
    </source>
</evidence>
<comment type="caution">
    <text evidence="6">The sequence shown here is derived from an EMBL/GenBank/DDBJ whole genome shotgun (WGS) entry which is preliminary data.</text>
</comment>
<dbReference type="Proteomes" id="UP000309133">
    <property type="component" value="Unassembled WGS sequence"/>
</dbReference>
<dbReference type="GO" id="GO:0016887">
    <property type="term" value="F:ATP hydrolysis activity"/>
    <property type="evidence" value="ECO:0007669"/>
    <property type="project" value="InterPro"/>
</dbReference>
<dbReference type="RefSeq" id="WP_136425992.1">
    <property type="nucleotide sequence ID" value="NZ_SSSM01000001.1"/>
</dbReference>
<proteinExistence type="predicted"/>
<protein>
    <submittedName>
        <fullName evidence="6">ABC transporter ATP-binding protein</fullName>
    </submittedName>
</protein>
<dbReference type="Pfam" id="PF00005">
    <property type="entry name" value="ABC_tran"/>
    <property type="match status" value="2"/>
</dbReference>
<dbReference type="Gene3D" id="3.40.50.300">
    <property type="entry name" value="P-loop containing nucleotide triphosphate hydrolases"/>
    <property type="match status" value="2"/>
</dbReference>
<evidence type="ECO:0000259" key="5">
    <source>
        <dbReference type="PROSITE" id="PS50893"/>
    </source>
</evidence>
<dbReference type="InterPro" id="IPR050107">
    <property type="entry name" value="ABC_carbohydrate_import_ATPase"/>
</dbReference>
<dbReference type="PROSITE" id="PS00211">
    <property type="entry name" value="ABC_TRANSPORTER_1"/>
    <property type="match status" value="1"/>
</dbReference>
<keyword evidence="4 6" id="KW-0067">ATP-binding</keyword>
<evidence type="ECO:0000256" key="3">
    <source>
        <dbReference type="ARBA" id="ARBA00022741"/>
    </source>
</evidence>
<keyword evidence="1" id="KW-0813">Transport</keyword>